<evidence type="ECO:0000313" key="3">
    <source>
        <dbReference type="Proteomes" id="UP000239649"/>
    </source>
</evidence>
<dbReference type="OrthoDB" id="510285at2759"/>
<keyword evidence="3" id="KW-1185">Reference proteome</keyword>
<comment type="caution">
    <text evidence="1">The sequence shown here is derived from an EMBL/GenBank/DDBJ whole genome shotgun (WGS) entry which is preliminary data.</text>
</comment>
<dbReference type="AlphaFoldDB" id="A0A2P6UYW8"/>
<evidence type="ECO:0000313" key="2">
    <source>
        <dbReference type="EMBL" id="PSC68921.1"/>
    </source>
</evidence>
<reference evidence="1" key="2">
    <citation type="submission" date="2018-02" db="EMBL/GenBank/DDBJ databases">
        <authorList>
            <person name="Cohen D.B."/>
            <person name="Kent A.D."/>
        </authorList>
    </citation>
    <scope>NUCLEOTIDE SEQUENCE</scope>
    <source>
        <strain evidence="1">SAG 241.80</strain>
    </source>
</reference>
<reference evidence="1 3" key="1">
    <citation type="journal article" date="2018" name="Plant J.">
        <title>Genome sequences of Chlorella sorokiniana UTEX 1602 and Micractinium conductrix SAG 241.80: implications to maltose excretion by a green alga.</title>
        <authorList>
            <person name="Arriola M.B."/>
            <person name="Velmurugan N."/>
            <person name="Zhang Y."/>
            <person name="Plunkett M.H."/>
            <person name="Hondzo H."/>
            <person name="Barney B.M."/>
        </authorList>
    </citation>
    <scope>NUCLEOTIDE SEQUENCE [LARGE SCALE GENOMIC DNA]</scope>
    <source>
        <strain evidence="1 3">SAG 241.80</strain>
    </source>
</reference>
<accession>A0A2P6UYW8</accession>
<name>A0A2P6UYW8_9CHLO</name>
<dbReference type="Proteomes" id="UP000239649">
    <property type="component" value="Unassembled WGS sequence"/>
</dbReference>
<protein>
    <submittedName>
        <fullName evidence="1">Uncharacterized protein</fullName>
    </submittedName>
</protein>
<gene>
    <name evidence="2" type="ORF">C2E20_7537</name>
    <name evidence="1" type="ORF">C2E20_9291</name>
</gene>
<dbReference type="EMBL" id="LHPF02000031">
    <property type="protein sequence ID" value="PSC68921.1"/>
    <property type="molecule type" value="Genomic_DNA"/>
</dbReference>
<proteinExistence type="predicted"/>
<sequence>MLHKSQMPEYGMWNMRARCCQVAFLQAAPAPARNAAALKALDARYFGAPATPRPASGTGGLRNWLFSVLNAVTGVLPMPRVKPAHIQAPASPRAEAPAVLLVLLPGAQLGPKDYDALLAALQARSGGDADLYVAVPVPKWIYLFCLGFAAPEAWTAYGDRLIAAAVRDAVAAGFPLQGSLQGRMENVFVGMHSMAAFFYTGSPMKHCAGSVMLASVIDGTTCIAAPDAGGPPRPVLHVLGAADAQLRLPRAAWAAAHAAVLASQIGARHFARLRPFAVIPGMNHAQFSNEAVAALIAAFIAANRVEATPESTRAHLDVLLQATAASFELLSPYSVAAGRGSPKALLAAGSSSADAAGDAAAAAAAETAAAAPFGAESLALLSPGLSVRAHPGEAAAAARFARAAQRAVLERSLPGGAAGSVRVVVTPHTHLDAFIYSQPTVAWEETAAGGKEWIVHAHVFLHWEYYQPGFENMRKPMSPMYWLKLKKGAVVARAMGLDAGSEGVVSGEELNRHTYAEALEAAPRLLRDSFAARGKRLTFAPDTDVTQVIRTPLDWMQAAPTLEPGEDGTSLALTTPCVSTPCIPLPAYDRGLGRFMGNHYVKAFSPAWMHEWVMIEGLRY</sequence>
<organism evidence="1 3">
    <name type="scientific">Micractinium conductrix</name>
    <dbReference type="NCBI Taxonomy" id="554055"/>
    <lineage>
        <taxon>Eukaryota</taxon>
        <taxon>Viridiplantae</taxon>
        <taxon>Chlorophyta</taxon>
        <taxon>core chlorophytes</taxon>
        <taxon>Trebouxiophyceae</taxon>
        <taxon>Chlorellales</taxon>
        <taxon>Chlorellaceae</taxon>
        <taxon>Chlorella clade</taxon>
        <taxon>Micractinium</taxon>
    </lineage>
</organism>
<evidence type="ECO:0000313" key="1">
    <source>
        <dbReference type="EMBL" id="PSC67042.1"/>
    </source>
</evidence>
<dbReference type="EMBL" id="LHPF02000169">
    <property type="protein sequence ID" value="PSC67042.1"/>
    <property type="molecule type" value="Genomic_DNA"/>
</dbReference>